<keyword evidence="1" id="KW-1133">Transmembrane helix</keyword>
<comment type="caution">
    <text evidence="2">The sequence shown here is derived from an EMBL/GenBank/DDBJ whole genome shotgun (WGS) entry which is preliminary data.</text>
</comment>
<sequence length="77" mass="8660">MDRQKTPPPTSPFAVAKLWFSRALTVSLEMVVPGTIGVWIDKQLGWWPWLSILGFAGGLVLGMWHLLVMTRPPDSRD</sequence>
<dbReference type="EMBL" id="JAMXLR010000095">
    <property type="protein sequence ID" value="MCO6048145.1"/>
    <property type="molecule type" value="Genomic_DNA"/>
</dbReference>
<evidence type="ECO:0000313" key="3">
    <source>
        <dbReference type="Proteomes" id="UP001155241"/>
    </source>
</evidence>
<evidence type="ECO:0000256" key="1">
    <source>
        <dbReference type="SAM" id="Phobius"/>
    </source>
</evidence>
<dbReference type="RefSeq" id="WP_252856258.1">
    <property type="nucleotide sequence ID" value="NZ_JAMXLR010000095.1"/>
</dbReference>
<keyword evidence="1" id="KW-0812">Transmembrane</keyword>
<feature type="transmembrane region" description="Helical" evidence="1">
    <location>
        <begin position="46"/>
        <end position="68"/>
    </location>
</feature>
<reference evidence="2" key="1">
    <citation type="submission" date="2022-06" db="EMBL/GenBank/DDBJ databases">
        <title>Aeoliella straminimaris, a novel planctomycete from sediments.</title>
        <authorList>
            <person name="Vitorino I.R."/>
            <person name="Lage O.M."/>
        </authorList>
    </citation>
    <scope>NUCLEOTIDE SEQUENCE</scope>
    <source>
        <strain evidence="2">ICT_H6.2</strain>
    </source>
</reference>
<gene>
    <name evidence="2" type="ORF">NG895_29980</name>
</gene>
<name>A0A9X2JJG5_9BACT</name>
<dbReference type="Proteomes" id="UP001155241">
    <property type="component" value="Unassembled WGS sequence"/>
</dbReference>
<keyword evidence="3" id="KW-1185">Reference proteome</keyword>
<proteinExistence type="predicted"/>
<organism evidence="2 3">
    <name type="scientific">Aeoliella straminimaris</name>
    <dbReference type="NCBI Taxonomy" id="2954799"/>
    <lineage>
        <taxon>Bacteria</taxon>
        <taxon>Pseudomonadati</taxon>
        <taxon>Planctomycetota</taxon>
        <taxon>Planctomycetia</taxon>
        <taxon>Pirellulales</taxon>
        <taxon>Lacipirellulaceae</taxon>
        <taxon>Aeoliella</taxon>
    </lineage>
</organism>
<accession>A0A9X2JJG5</accession>
<evidence type="ECO:0000313" key="2">
    <source>
        <dbReference type="EMBL" id="MCO6048145.1"/>
    </source>
</evidence>
<keyword evidence="1" id="KW-0472">Membrane</keyword>
<feature type="transmembrane region" description="Helical" evidence="1">
    <location>
        <begin position="20"/>
        <end position="40"/>
    </location>
</feature>
<protein>
    <submittedName>
        <fullName evidence="2">AtpZ/AtpI family protein</fullName>
    </submittedName>
</protein>
<dbReference type="AlphaFoldDB" id="A0A9X2JJG5"/>